<keyword evidence="3" id="KW-1185">Reference proteome</keyword>
<proteinExistence type="predicted"/>
<feature type="coiled-coil region" evidence="1">
    <location>
        <begin position="27"/>
        <end position="68"/>
    </location>
</feature>
<evidence type="ECO:0000256" key="1">
    <source>
        <dbReference type="SAM" id="Coils"/>
    </source>
</evidence>
<dbReference type="EMBL" id="MIJY01000001">
    <property type="protein sequence ID" value="OEG20254.1"/>
    <property type="molecule type" value="Genomic_DNA"/>
</dbReference>
<sequence>MRGDARVETNVSLTQQDKARIKQLKVIKKLQKRVKAEQRKRHQLASQLKRSQQKIRALEQQLKEEMNK</sequence>
<evidence type="ECO:0000313" key="2">
    <source>
        <dbReference type="EMBL" id="OEG20254.1"/>
    </source>
</evidence>
<reference evidence="3" key="1">
    <citation type="submission" date="2016-09" db="EMBL/GenBank/DDBJ databases">
        <authorList>
            <person name="Gulvik C.A."/>
        </authorList>
    </citation>
    <scope>NUCLEOTIDE SEQUENCE [LARGE SCALE GENOMIC DNA]</scope>
    <source>
        <strain evidence="3">LMG 8895</strain>
    </source>
</reference>
<evidence type="ECO:0000313" key="3">
    <source>
        <dbReference type="Proteomes" id="UP000095094"/>
    </source>
</evidence>
<name>A0A1E5H5P6_9ENTE</name>
<dbReference type="AlphaFoldDB" id="A0A1E5H5P6"/>
<keyword evidence="1" id="KW-0175">Coiled coil</keyword>
<comment type="caution">
    <text evidence="2">The sequence shown here is derived from an EMBL/GenBank/DDBJ whole genome shotgun (WGS) entry which is preliminary data.</text>
</comment>
<gene>
    <name evidence="2" type="ORF">BCR25_00030</name>
</gene>
<organism evidence="2 3">
    <name type="scientific">Enterococcus termitis</name>
    <dbReference type="NCBI Taxonomy" id="332950"/>
    <lineage>
        <taxon>Bacteria</taxon>
        <taxon>Bacillati</taxon>
        <taxon>Bacillota</taxon>
        <taxon>Bacilli</taxon>
        <taxon>Lactobacillales</taxon>
        <taxon>Enterococcaceae</taxon>
        <taxon>Enterococcus</taxon>
    </lineage>
</organism>
<dbReference type="Proteomes" id="UP000095094">
    <property type="component" value="Unassembled WGS sequence"/>
</dbReference>
<accession>A0A1E5H5P6</accession>
<protein>
    <submittedName>
        <fullName evidence="2">Uncharacterized protein</fullName>
    </submittedName>
</protein>